<accession>S4P3N9</accession>
<evidence type="ECO:0000313" key="2">
    <source>
        <dbReference type="EMBL" id="JAA83148.1"/>
    </source>
</evidence>
<sequence>GAHCSSISAANTAPSLTDSALTTSMLASVVLSVLSLITISFWVANFCNKLATIPVSTSPNPGNNALAV</sequence>
<dbReference type="EMBL" id="GAIX01009412">
    <property type="protein sequence ID" value="JAA83148.1"/>
    <property type="molecule type" value="Transcribed_RNA"/>
</dbReference>
<name>S4P3N9_9NEOP</name>
<proteinExistence type="predicted"/>
<dbReference type="AlphaFoldDB" id="S4P3N9"/>
<keyword evidence="1" id="KW-1133">Transmembrane helix</keyword>
<evidence type="ECO:0000256" key="1">
    <source>
        <dbReference type="SAM" id="Phobius"/>
    </source>
</evidence>
<feature type="non-terminal residue" evidence="2">
    <location>
        <position position="68"/>
    </location>
</feature>
<organism evidence="2">
    <name type="scientific">Pararge aegeria</name>
    <name type="common">speckled wood butterfly</name>
    <dbReference type="NCBI Taxonomy" id="116150"/>
    <lineage>
        <taxon>Eukaryota</taxon>
        <taxon>Metazoa</taxon>
        <taxon>Ecdysozoa</taxon>
        <taxon>Arthropoda</taxon>
        <taxon>Hexapoda</taxon>
        <taxon>Insecta</taxon>
        <taxon>Pterygota</taxon>
        <taxon>Neoptera</taxon>
        <taxon>Endopterygota</taxon>
        <taxon>Lepidoptera</taxon>
        <taxon>Glossata</taxon>
        <taxon>Ditrysia</taxon>
        <taxon>Papilionoidea</taxon>
        <taxon>Nymphalidae</taxon>
        <taxon>Satyrinae</taxon>
        <taxon>Satyrini</taxon>
        <taxon>Parargina</taxon>
        <taxon>Pararge</taxon>
    </lineage>
</organism>
<keyword evidence="1" id="KW-0472">Membrane</keyword>
<feature type="transmembrane region" description="Helical" evidence="1">
    <location>
        <begin position="25"/>
        <end position="44"/>
    </location>
</feature>
<reference evidence="2" key="1">
    <citation type="journal article" date="2013" name="BMC Genomics">
        <title>Unscrambling butterfly oogenesis.</title>
        <authorList>
            <person name="Carter J.M."/>
            <person name="Baker S.C."/>
            <person name="Pink R."/>
            <person name="Carter D.R."/>
            <person name="Collins A."/>
            <person name="Tomlin J."/>
            <person name="Gibbs M."/>
            <person name="Breuker C.J."/>
        </authorList>
    </citation>
    <scope>NUCLEOTIDE SEQUENCE</scope>
    <source>
        <tissue evidence="2">Ovary</tissue>
    </source>
</reference>
<feature type="non-terminal residue" evidence="2">
    <location>
        <position position="1"/>
    </location>
</feature>
<keyword evidence="1" id="KW-0812">Transmembrane</keyword>
<protein>
    <submittedName>
        <fullName evidence="2">Uncharacterized protein</fullName>
    </submittedName>
</protein>
<reference evidence="2" key="2">
    <citation type="submission" date="2013-05" db="EMBL/GenBank/DDBJ databases">
        <authorList>
            <person name="Carter J.-M."/>
            <person name="Baker S.C."/>
            <person name="Pink R."/>
            <person name="Carter D.R.F."/>
            <person name="Collins A."/>
            <person name="Tomlin J."/>
            <person name="Gibbs M."/>
            <person name="Breuker C.J."/>
        </authorList>
    </citation>
    <scope>NUCLEOTIDE SEQUENCE</scope>
    <source>
        <tissue evidence="2">Ovary</tissue>
    </source>
</reference>